<sequence length="237" mass="26077">MSDFLLIHGSCHGRWCWRFLIAALEAQGHTARAIDLPGHGDDPTPLTDVTLEMTADAILKASDPGTILLGHSWGGIPISLAAEMNPSAMRGLIYLCAYVPVAGLSMIDLRKRARRQPLMGAIVKDELGQSYTIDPDQVPALFYHDCPVDSVALALDRLTPQAIRPQDTALVSTTRWQGVPKAYIRCTKDRTIPPEYQTEMTADWPLDRVFEMQTSHSPFFADPQGLATLMGHISRGL</sequence>
<dbReference type="RefSeq" id="WP_406648061.1">
    <property type="nucleotide sequence ID" value="NZ_CP123584.1"/>
</dbReference>
<accession>A0ABZ2XU83</accession>
<dbReference type="SUPFAM" id="SSF53474">
    <property type="entry name" value="alpha/beta-Hydrolases"/>
    <property type="match status" value="1"/>
</dbReference>
<protein>
    <submittedName>
        <fullName evidence="2">Alpha/beta fold hydrolase</fullName>
    </submittedName>
</protein>
<evidence type="ECO:0000313" key="2">
    <source>
        <dbReference type="EMBL" id="WZK89659.1"/>
    </source>
</evidence>
<reference evidence="2 3" key="1">
    <citation type="submission" date="2023-04" db="EMBL/GenBank/DDBJ databases">
        <title>Complete genome sequence of Alisedimentitalea scapharcae.</title>
        <authorList>
            <person name="Rong J.-C."/>
            <person name="Yi M.-L."/>
            <person name="Zhao Q."/>
        </authorList>
    </citation>
    <scope>NUCLEOTIDE SEQUENCE [LARGE SCALE GENOMIC DNA]</scope>
    <source>
        <strain evidence="2 3">KCTC 42119</strain>
    </source>
</reference>
<dbReference type="Pfam" id="PF12697">
    <property type="entry name" value="Abhydrolase_6"/>
    <property type="match status" value="1"/>
</dbReference>
<dbReference type="PANTHER" id="PTHR10992:SF1086">
    <property type="entry name" value="AB HYDROLASE-1 DOMAIN-CONTAINING PROTEIN"/>
    <property type="match status" value="1"/>
</dbReference>
<keyword evidence="3" id="KW-1185">Reference proteome</keyword>
<dbReference type="Proteomes" id="UP001623232">
    <property type="component" value="Chromosome"/>
</dbReference>
<dbReference type="InterPro" id="IPR029058">
    <property type="entry name" value="AB_hydrolase_fold"/>
</dbReference>
<dbReference type="InterPro" id="IPR000073">
    <property type="entry name" value="AB_hydrolase_1"/>
</dbReference>
<feature type="domain" description="AB hydrolase-1" evidence="1">
    <location>
        <begin position="4"/>
        <end position="227"/>
    </location>
</feature>
<dbReference type="InterPro" id="IPR045889">
    <property type="entry name" value="MES/HNL"/>
</dbReference>
<organism evidence="2 3">
    <name type="scientific">Aliisedimentitalea scapharcae</name>
    <dbReference type="NCBI Taxonomy" id="1524259"/>
    <lineage>
        <taxon>Bacteria</taxon>
        <taxon>Pseudomonadati</taxon>
        <taxon>Pseudomonadota</taxon>
        <taxon>Alphaproteobacteria</taxon>
        <taxon>Rhodobacterales</taxon>
        <taxon>Roseobacteraceae</taxon>
        <taxon>Aliisedimentitalea</taxon>
    </lineage>
</organism>
<evidence type="ECO:0000259" key="1">
    <source>
        <dbReference type="Pfam" id="PF12697"/>
    </source>
</evidence>
<gene>
    <name evidence="2" type="ORF">QEZ52_03660</name>
</gene>
<dbReference type="EMBL" id="CP123584">
    <property type="protein sequence ID" value="WZK89659.1"/>
    <property type="molecule type" value="Genomic_DNA"/>
</dbReference>
<keyword evidence="2" id="KW-0378">Hydrolase</keyword>
<dbReference type="Gene3D" id="3.40.50.1820">
    <property type="entry name" value="alpha/beta hydrolase"/>
    <property type="match status" value="1"/>
</dbReference>
<evidence type="ECO:0000313" key="3">
    <source>
        <dbReference type="Proteomes" id="UP001623232"/>
    </source>
</evidence>
<dbReference type="PANTHER" id="PTHR10992">
    <property type="entry name" value="METHYLESTERASE FAMILY MEMBER"/>
    <property type="match status" value="1"/>
</dbReference>
<proteinExistence type="predicted"/>
<dbReference type="GO" id="GO:0016787">
    <property type="term" value="F:hydrolase activity"/>
    <property type="evidence" value="ECO:0007669"/>
    <property type="project" value="UniProtKB-KW"/>
</dbReference>
<name>A0ABZ2XU83_9RHOB</name>